<dbReference type="PANTHER" id="PTHR31343">
    <property type="entry name" value="T15D22.8"/>
    <property type="match status" value="1"/>
</dbReference>
<reference evidence="2 3" key="1">
    <citation type="journal article" date="2024" name="G3 (Bethesda)">
        <title>Genome assembly of Hibiscus sabdariffa L. provides insights into metabolisms of medicinal natural products.</title>
        <authorList>
            <person name="Kim T."/>
        </authorList>
    </citation>
    <scope>NUCLEOTIDE SEQUENCE [LARGE SCALE GENOMIC DNA]</scope>
    <source>
        <strain evidence="2">TK-2024</strain>
        <tissue evidence="2">Old leaves</tissue>
    </source>
</reference>
<keyword evidence="3" id="KW-1185">Reference proteome</keyword>
<evidence type="ECO:0000313" key="2">
    <source>
        <dbReference type="EMBL" id="KAK8993420.1"/>
    </source>
</evidence>
<dbReference type="EMBL" id="JBBPBN010000049">
    <property type="protein sequence ID" value="KAK8993420.1"/>
    <property type="molecule type" value="Genomic_DNA"/>
</dbReference>
<evidence type="ECO:0000256" key="1">
    <source>
        <dbReference type="SAM" id="MobiDB-lite"/>
    </source>
</evidence>
<accession>A0ABR2PZ05</accession>
<dbReference type="Pfam" id="PF05623">
    <property type="entry name" value="DUF789"/>
    <property type="match status" value="1"/>
</dbReference>
<name>A0ABR2PZ05_9ROSI</name>
<proteinExistence type="predicted"/>
<comment type="caution">
    <text evidence="2">The sequence shown here is derived from an EMBL/GenBank/DDBJ whole genome shotgun (WGS) entry which is preliminary data.</text>
</comment>
<protein>
    <submittedName>
        <fullName evidence="2">Uncharacterized protein</fullName>
    </submittedName>
</protein>
<dbReference type="Proteomes" id="UP001396334">
    <property type="component" value="Unassembled WGS sequence"/>
</dbReference>
<dbReference type="PANTHER" id="PTHR31343:SF3">
    <property type="entry name" value="DUF789 DOMAIN-CONTAINING PROTEIN"/>
    <property type="match status" value="1"/>
</dbReference>
<organism evidence="2 3">
    <name type="scientific">Hibiscus sabdariffa</name>
    <name type="common">roselle</name>
    <dbReference type="NCBI Taxonomy" id="183260"/>
    <lineage>
        <taxon>Eukaryota</taxon>
        <taxon>Viridiplantae</taxon>
        <taxon>Streptophyta</taxon>
        <taxon>Embryophyta</taxon>
        <taxon>Tracheophyta</taxon>
        <taxon>Spermatophyta</taxon>
        <taxon>Magnoliopsida</taxon>
        <taxon>eudicotyledons</taxon>
        <taxon>Gunneridae</taxon>
        <taxon>Pentapetalae</taxon>
        <taxon>rosids</taxon>
        <taxon>malvids</taxon>
        <taxon>Malvales</taxon>
        <taxon>Malvaceae</taxon>
        <taxon>Malvoideae</taxon>
        <taxon>Hibiscus</taxon>
    </lineage>
</organism>
<evidence type="ECO:0000313" key="3">
    <source>
        <dbReference type="Proteomes" id="UP001396334"/>
    </source>
</evidence>
<sequence>MTILFPETQWMLNTGSYSGSNQLTVTSIDMQVKSVKIKAGNRWRALSPQGTSSIIFASGSMQTNRSHPRPGAFRNFPLSAIASDILFFMLTPHQFFSAIPDNECFTKRIKTCKGEAKKDMKEGFKLSELWRCFSEWSAYGVAVPILLDDGGRVIQYYSPSLSALQLYTTEPFPSDQINHNFRGRNKKNKTASNKNSSCLGSNATTRDDDDSCHKMTTDQCGYLYYQYNETASPYDRVPFNEKISELSKQYSGLVHLHSKDLSPYSWMAIAWYPVYQVPGATNVKELSACFLTYHPLSSLSLGSENIMLESEKVDGKRSDMPAREDICLPPFAMISYRMFGTLWISTDTSDFDVVLCQRNAASYWLKQVQFHHHDFNFMSRQFQNSDLYPP</sequence>
<gene>
    <name evidence="2" type="ORF">V6N11_033518</name>
</gene>
<dbReference type="InterPro" id="IPR008507">
    <property type="entry name" value="DUF789"/>
</dbReference>
<feature type="region of interest" description="Disordered" evidence="1">
    <location>
        <begin position="178"/>
        <end position="210"/>
    </location>
</feature>